<gene>
    <name evidence="3" type="ORF">SAMN05444279_12218</name>
</gene>
<evidence type="ECO:0000256" key="1">
    <source>
        <dbReference type="SAM" id="Phobius"/>
    </source>
</evidence>
<name>A0A1M4ZXK3_9RHOB</name>
<feature type="signal peptide" evidence="2">
    <location>
        <begin position="1"/>
        <end position="18"/>
    </location>
</feature>
<evidence type="ECO:0000256" key="2">
    <source>
        <dbReference type="SAM" id="SignalP"/>
    </source>
</evidence>
<dbReference type="OrthoDB" id="5420630at2"/>
<evidence type="ECO:0000313" key="3">
    <source>
        <dbReference type="EMBL" id="SHF22432.1"/>
    </source>
</evidence>
<accession>A0A1M4ZXK3</accession>
<keyword evidence="1" id="KW-0812">Transmembrane</keyword>
<reference evidence="3 4" key="1">
    <citation type="submission" date="2016-11" db="EMBL/GenBank/DDBJ databases">
        <authorList>
            <person name="Varghese N."/>
            <person name="Submissions S."/>
        </authorList>
    </citation>
    <scope>NUCLEOTIDE SEQUENCE [LARGE SCALE GENOMIC DNA]</scope>
    <source>
        <strain evidence="3 4">DSM 29341</strain>
    </source>
</reference>
<keyword evidence="1" id="KW-0472">Membrane</keyword>
<feature type="chain" id="PRO_5013359130" evidence="2">
    <location>
        <begin position="19"/>
        <end position="135"/>
    </location>
</feature>
<keyword evidence="4" id="KW-1185">Reference proteome</keyword>
<dbReference type="Pfam" id="PF09928">
    <property type="entry name" value="DUF2160"/>
    <property type="match status" value="1"/>
</dbReference>
<dbReference type="AlphaFoldDB" id="A0A1M4ZXK3"/>
<dbReference type="Proteomes" id="UP000325134">
    <property type="component" value="Unassembled WGS sequence"/>
</dbReference>
<sequence>MRKLLLSLSLLAPSSALAQAKAGWGNVGQEEPKGFSWTDPLWPDFWMAWTPATLAVFVGIFSAIALIGVLEVVKFRDGIERRGVLGLTTTLGDRLFITLLGSAYIFLAWLGFVGQPVWTPLFLSIGWGIFVFWKV</sequence>
<keyword evidence="2" id="KW-0732">Signal</keyword>
<evidence type="ECO:0000313" key="4">
    <source>
        <dbReference type="Proteomes" id="UP000325134"/>
    </source>
</evidence>
<feature type="transmembrane region" description="Helical" evidence="1">
    <location>
        <begin position="117"/>
        <end position="133"/>
    </location>
</feature>
<feature type="transmembrane region" description="Helical" evidence="1">
    <location>
        <begin position="46"/>
        <end position="70"/>
    </location>
</feature>
<dbReference type="EMBL" id="FQVK01000022">
    <property type="protein sequence ID" value="SHF22432.1"/>
    <property type="molecule type" value="Genomic_DNA"/>
</dbReference>
<dbReference type="RefSeq" id="WP_149776766.1">
    <property type="nucleotide sequence ID" value="NZ_FQVK01000022.1"/>
</dbReference>
<dbReference type="InterPro" id="IPR018678">
    <property type="entry name" value="DUF2160_TM"/>
</dbReference>
<protein>
    <submittedName>
        <fullName evidence="3">Predicted small integral membrane protein</fullName>
    </submittedName>
</protein>
<organism evidence="3 4">
    <name type="scientific">Ruegeria intermedia</name>
    <dbReference type="NCBI Taxonomy" id="996115"/>
    <lineage>
        <taxon>Bacteria</taxon>
        <taxon>Pseudomonadati</taxon>
        <taxon>Pseudomonadota</taxon>
        <taxon>Alphaproteobacteria</taxon>
        <taxon>Rhodobacterales</taxon>
        <taxon>Roseobacteraceae</taxon>
        <taxon>Ruegeria</taxon>
    </lineage>
</organism>
<proteinExistence type="predicted"/>
<keyword evidence="1" id="KW-1133">Transmembrane helix</keyword>
<feature type="transmembrane region" description="Helical" evidence="1">
    <location>
        <begin position="91"/>
        <end position="111"/>
    </location>
</feature>